<evidence type="ECO:0000256" key="3">
    <source>
        <dbReference type="ARBA" id="ARBA00022448"/>
    </source>
</evidence>
<feature type="transmembrane region" description="Helical" evidence="14">
    <location>
        <begin position="430"/>
        <end position="449"/>
    </location>
</feature>
<keyword evidence="8" id="KW-0915">Sodium</keyword>
<dbReference type="PROSITE" id="PS50283">
    <property type="entry name" value="NA_SOLUT_SYMP_3"/>
    <property type="match status" value="1"/>
</dbReference>
<keyword evidence="3" id="KW-0813">Transport</keyword>
<feature type="transmembrane region" description="Helical" evidence="14">
    <location>
        <begin position="6"/>
        <end position="25"/>
    </location>
</feature>
<evidence type="ECO:0000256" key="14">
    <source>
        <dbReference type="SAM" id="Phobius"/>
    </source>
</evidence>
<evidence type="ECO:0000256" key="10">
    <source>
        <dbReference type="ARBA" id="ARBA00023136"/>
    </source>
</evidence>
<evidence type="ECO:0000256" key="5">
    <source>
        <dbReference type="ARBA" id="ARBA00022692"/>
    </source>
</evidence>
<dbReference type="OrthoDB" id="9810181at2"/>
<keyword evidence="4" id="KW-1003">Cell membrane</keyword>
<evidence type="ECO:0000256" key="8">
    <source>
        <dbReference type="ARBA" id="ARBA00023053"/>
    </source>
</evidence>
<feature type="transmembrane region" description="Helical" evidence="14">
    <location>
        <begin position="161"/>
        <end position="182"/>
    </location>
</feature>
<feature type="transmembrane region" description="Helical" evidence="14">
    <location>
        <begin position="455"/>
        <end position="475"/>
    </location>
</feature>
<dbReference type="PANTHER" id="PTHR48086">
    <property type="entry name" value="SODIUM/PROLINE SYMPORTER-RELATED"/>
    <property type="match status" value="1"/>
</dbReference>
<dbReference type="RefSeq" id="WP_102364848.1">
    <property type="nucleotide sequence ID" value="NZ_CP020991.1"/>
</dbReference>
<dbReference type="Gene3D" id="1.20.1730.10">
    <property type="entry name" value="Sodium/glucose cotransporter"/>
    <property type="match status" value="1"/>
</dbReference>
<dbReference type="InterPro" id="IPR050277">
    <property type="entry name" value="Sodium:Solute_Symporter"/>
</dbReference>
<evidence type="ECO:0000256" key="11">
    <source>
        <dbReference type="ARBA" id="ARBA00023201"/>
    </source>
</evidence>
<evidence type="ECO:0000256" key="9">
    <source>
        <dbReference type="ARBA" id="ARBA00023065"/>
    </source>
</evidence>
<dbReference type="GO" id="GO:0006814">
    <property type="term" value="P:sodium ion transport"/>
    <property type="evidence" value="ECO:0007669"/>
    <property type="project" value="UniProtKB-KW"/>
</dbReference>
<proteinExistence type="inferred from homology"/>
<organism evidence="15 16">
    <name type="scientific">Monoglobus pectinilyticus</name>
    <dbReference type="NCBI Taxonomy" id="1981510"/>
    <lineage>
        <taxon>Bacteria</taxon>
        <taxon>Bacillati</taxon>
        <taxon>Bacillota</taxon>
        <taxon>Clostridia</taxon>
        <taxon>Monoglobales</taxon>
        <taxon>Monoglobaceae</taxon>
        <taxon>Monoglobus</taxon>
    </lineage>
</organism>
<dbReference type="InterPro" id="IPR038377">
    <property type="entry name" value="Na/Glc_symporter_sf"/>
</dbReference>
<feature type="transmembrane region" description="Helical" evidence="14">
    <location>
        <begin position="189"/>
        <end position="207"/>
    </location>
</feature>
<feature type="transmembrane region" description="Helical" evidence="14">
    <location>
        <begin position="400"/>
        <end position="423"/>
    </location>
</feature>
<keyword evidence="11" id="KW-0739">Sodium transport</keyword>
<dbReference type="GO" id="GO:0005886">
    <property type="term" value="C:plasma membrane"/>
    <property type="evidence" value="ECO:0007669"/>
    <property type="project" value="UniProtKB-SubCell"/>
</dbReference>
<evidence type="ECO:0000256" key="7">
    <source>
        <dbReference type="ARBA" id="ARBA00022989"/>
    </source>
</evidence>
<reference evidence="15 16" key="1">
    <citation type="submission" date="2017-04" db="EMBL/GenBank/DDBJ databases">
        <title>Monoglobus pectinilyticus 14 draft genome.</title>
        <authorList>
            <person name="Kim C."/>
            <person name="Rosendale D.I."/>
            <person name="Kelly W.J."/>
            <person name="Tannock G.W."/>
            <person name="Patchett M.L."/>
            <person name="Jordens J.Z."/>
        </authorList>
    </citation>
    <scope>NUCLEOTIDE SEQUENCE [LARGE SCALE GENOMIC DNA]</scope>
    <source>
        <strain evidence="15 16">14</strain>
    </source>
</reference>
<evidence type="ECO:0000313" key="15">
    <source>
        <dbReference type="EMBL" id="AUO18554.1"/>
    </source>
</evidence>
<accession>A0A2K9NZV0</accession>
<feature type="transmembrane region" description="Helical" evidence="14">
    <location>
        <begin position="323"/>
        <end position="344"/>
    </location>
</feature>
<comment type="catalytic activity">
    <reaction evidence="12">
        <text>L-proline(in) + Na(+)(in) = L-proline(out) + Na(+)(out)</text>
        <dbReference type="Rhea" id="RHEA:28967"/>
        <dbReference type="ChEBI" id="CHEBI:29101"/>
        <dbReference type="ChEBI" id="CHEBI:60039"/>
    </reaction>
</comment>
<dbReference type="PROSITE" id="PS00457">
    <property type="entry name" value="NA_SOLUT_SYMP_2"/>
    <property type="match status" value="1"/>
</dbReference>
<keyword evidence="10 14" id="KW-0472">Membrane</keyword>
<feature type="transmembrane region" description="Helical" evidence="14">
    <location>
        <begin position="279"/>
        <end position="303"/>
    </location>
</feature>
<dbReference type="GO" id="GO:0046942">
    <property type="term" value="P:carboxylic acid transport"/>
    <property type="evidence" value="ECO:0007669"/>
    <property type="project" value="UniProtKB-ARBA"/>
</dbReference>
<name>A0A2K9NZV0_9FIRM</name>
<sequence length="492" mass="53329">MTSDTVINILILILYIGMMVGMGIYSIRHTKTVDGFLLGGRGLGPWLSAFAYGTSFFSAVIFIGYAGKNGWNLGISAVWIGIGNAVIGCLLSWLVLAKRTRAMTHKLGSRTMPEFFGSRYNDNGMKIFCALIIFVFLTPYAASVYMGLSYLFSAVFPAVDYIWWMVIMAVLTALYLSLGGYVATVLTDFVQGIIMIIGIVFVVYFVLSSDVVDGLKNGLQSLSQIPKDGSNLTSPFGGQNWFNLLSLLVLTSLGTWGLPQMVHKFYTIKDNKSIKQAAVISTLFALLIGGSAYFIGAFARLFLGNQVPAEGFDAVMPLMLNKALPAVMMGVLLVLILSASMSTLSSVVMTSSSSIAIDLVKGKYAPDMSEKDTVGLMRILCVVFVGLSFAIAAFKPKEIITLMSFSWGTLAGTFLGPYLWGLYSKKITRIGAWSGMVLGFLTSIVPAVVSGFNAQYAPTFGMVAMIVSIIITPLVSRYTPKYKDDFIKGIFD</sequence>
<evidence type="ECO:0000256" key="1">
    <source>
        <dbReference type="ARBA" id="ARBA00004651"/>
    </source>
</evidence>
<dbReference type="InterPro" id="IPR001734">
    <property type="entry name" value="Na/solute_symporter"/>
</dbReference>
<feature type="transmembrane region" description="Helical" evidence="14">
    <location>
        <begin position="46"/>
        <end position="67"/>
    </location>
</feature>
<evidence type="ECO:0000256" key="2">
    <source>
        <dbReference type="ARBA" id="ARBA00006434"/>
    </source>
</evidence>
<feature type="transmembrane region" description="Helical" evidence="14">
    <location>
        <begin position="241"/>
        <end position="258"/>
    </location>
</feature>
<feature type="transmembrane region" description="Helical" evidence="14">
    <location>
        <begin position="73"/>
        <end position="96"/>
    </location>
</feature>
<keyword evidence="16" id="KW-1185">Reference proteome</keyword>
<evidence type="ECO:0000256" key="13">
    <source>
        <dbReference type="RuleBase" id="RU362091"/>
    </source>
</evidence>
<evidence type="ECO:0000256" key="4">
    <source>
        <dbReference type="ARBA" id="ARBA00022475"/>
    </source>
</evidence>
<dbReference type="EMBL" id="CP020991">
    <property type="protein sequence ID" value="AUO18554.1"/>
    <property type="molecule type" value="Genomic_DNA"/>
</dbReference>
<keyword evidence="6" id="KW-0769">Symport</keyword>
<keyword evidence="5 14" id="KW-0812">Transmembrane</keyword>
<dbReference type="AlphaFoldDB" id="A0A2K9NZV0"/>
<dbReference type="Proteomes" id="UP000235589">
    <property type="component" value="Chromosome"/>
</dbReference>
<protein>
    <submittedName>
        <fullName evidence="15">Sodium/proline symporter</fullName>
    </submittedName>
</protein>
<comment type="subcellular location">
    <subcellularLocation>
        <location evidence="1">Cell membrane</location>
        <topology evidence="1">Multi-pass membrane protein</topology>
    </subcellularLocation>
</comment>
<comment type="similarity">
    <text evidence="2 13">Belongs to the sodium:solute symporter (SSF) (TC 2.A.21) family.</text>
</comment>
<evidence type="ECO:0000256" key="6">
    <source>
        <dbReference type="ARBA" id="ARBA00022847"/>
    </source>
</evidence>
<evidence type="ECO:0000256" key="12">
    <source>
        <dbReference type="ARBA" id="ARBA00033708"/>
    </source>
</evidence>
<keyword evidence="9" id="KW-0406">Ion transport</keyword>
<feature type="transmembrane region" description="Helical" evidence="14">
    <location>
        <begin position="376"/>
        <end position="394"/>
    </location>
</feature>
<dbReference type="Pfam" id="PF00474">
    <property type="entry name" value="SSF"/>
    <property type="match status" value="1"/>
</dbReference>
<dbReference type="PANTHER" id="PTHR48086:SF3">
    <property type="entry name" value="SODIUM_PROLINE SYMPORTER"/>
    <property type="match status" value="1"/>
</dbReference>
<gene>
    <name evidence="15" type="ORF">B9O19_00370</name>
</gene>
<dbReference type="GO" id="GO:0015293">
    <property type="term" value="F:symporter activity"/>
    <property type="evidence" value="ECO:0007669"/>
    <property type="project" value="UniProtKB-KW"/>
</dbReference>
<keyword evidence="7 14" id="KW-1133">Transmembrane helix</keyword>
<feature type="transmembrane region" description="Helical" evidence="14">
    <location>
        <begin position="127"/>
        <end position="155"/>
    </location>
</feature>
<evidence type="ECO:0000313" key="16">
    <source>
        <dbReference type="Proteomes" id="UP000235589"/>
    </source>
</evidence>
<dbReference type="GeneID" id="98061799"/>
<dbReference type="InterPro" id="IPR018212">
    <property type="entry name" value="Na/solute_symporter_CS"/>
</dbReference>
<dbReference type="KEGG" id="mpec:B9O19_00370"/>